<dbReference type="Proteomes" id="UP000257109">
    <property type="component" value="Unassembled WGS sequence"/>
</dbReference>
<organism evidence="2 3">
    <name type="scientific">Mucuna pruriens</name>
    <name type="common">Velvet bean</name>
    <name type="synonym">Dolichos pruriens</name>
    <dbReference type="NCBI Taxonomy" id="157652"/>
    <lineage>
        <taxon>Eukaryota</taxon>
        <taxon>Viridiplantae</taxon>
        <taxon>Streptophyta</taxon>
        <taxon>Embryophyta</taxon>
        <taxon>Tracheophyta</taxon>
        <taxon>Spermatophyta</taxon>
        <taxon>Magnoliopsida</taxon>
        <taxon>eudicotyledons</taxon>
        <taxon>Gunneridae</taxon>
        <taxon>Pentapetalae</taxon>
        <taxon>rosids</taxon>
        <taxon>fabids</taxon>
        <taxon>Fabales</taxon>
        <taxon>Fabaceae</taxon>
        <taxon>Papilionoideae</taxon>
        <taxon>50 kb inversion clade</taxon>
        <taxon>NPAAA clade</taxon>
        <taxon>indigoferoid/millettioid clade</taxon>
        <taxon>Phaseoleae</taxon>
        <taxon>Mucuna</taxon>
    </lineage>
</organism>
<dbReference type="EMBL" id="QJKJ01006144">
    <property type="protein sequence ID" value="RDX87726.1"/>
    <property type="molecule type" value="Genomic_DNA"/>
</dbReference>
<dbReference type="PANTHER" id="PTHR48154">
    <property type="entry name" value="PROTEIN, PUTATIVE-RELATED"/>
    <property type="match status" value="1"/>
</dbReference>
<comment type="caution">
    <text evidence="2">The sequence shown here is derived from an EMBL/GenBank/DDBJ whole genome shotgun (WGS) entry which is preliminary data.</text>
</comment>
<dbReference type="OrthoDB" id="1430424at2759"/>
<reference evidence="2" key="1">
    <citation type="submission" date="2018-05" db="EMBL/GenBank/DDBJ databases">
        <title>Draft genome of Mucuna pruriens seed.</title>
        <authorList>
            <person name="Nnadi N.E."/>
            <person name="Vos R."/>
            <person name="Hasami M.H."/>
            <person name="Devisetty U.K."/>
            <person name="Aguiy J.C."/>
        </authorList>
    </citation>
    <scope>NUCLEOTIDE SEQUENCE [LARGE SCALE GENOMIC DNA]</scope>
    <source>
        <strain evidence="2">JCA_2017</strain>
    </source>
</reference>
<dbReference type="PANTHER" id="PTHR48154:SF1">
    <property type="entry name" value="PROTEIN, PUTATIVE-RELATED"/>
    <property type="match status" value="1"/>
</dbReference>
<feature type="non-terminal residue" evidence="2">
    <location>
        <position position="1"/>
    </location>
</feature>
<feature type="domain" description="DUF7745" evidence="1">
    <location>
        <begin position="129"/>
        <end position="344"/>
    </location>
</feature>
<dbReference type="InterPro" id="IPR056647">
    <property type="entry name" value="DUF7745"/>
</dbReference>
<accession>A0A371GB42</accession>
<dbReference type="AlphaFoldDB" id="A0A371GB42"/>
<evidence type="ECO:0000313" key="2">
    <source>
        <dbReference type="EMBL" id="RDX87726.1"/>
    </source>
</evidence>
<proteinExistence type="predicted"/>
<name>A0A371GB42_MUCPR</name>
<gene>
    <name evidence="2" type="ORF">CR513_30770</name>
</gene>
<evidence type="ECO:0000259" key="1">
    <source>
        <dbReference type="Pfam" id="PF24924"/>
    </source>
</evidence>
<sequence length="345" mass="39720">MQRNSKCRNHLCSVALPSTTIAMADGDCLPRIARTLRIKSAEGALVVQSVPSSNLRLSDVAAELEPRWLLSGSLTWSTAGLCSLLGRDRVSLKLHPIHVRTPDLLSLRKWGSCLKGQWRRAFEGRYGNLLNLLDPPLRCFTFRDFQLAPTLEEYERIIGIPLAKSPPYLFKGKNPSWASMAKLLRISKSEAWRERRNKNDLEGIPSASLEGRLGLLQQKDDWRAFIDVYALLIYGVILFLHIEDYVNLAIIDNFFAKRDRGESPVIAILANTYYSLNYCYERNGKGLRCCTSLLYLWLTTHLFHNKRRAACPIENHHWSWVKMMTKVEWTKHLDKAFEKSIRWYP</sequence>
<keyword evidence="3" id="KW-1185">Reference proteome</keyword>
<evidence type="ECO:0000313" key="3">
    <source>
        <dbReference type="Proteomes" id="UP000257109"/>
    </source>
</evidence>
<protein>
    <recommendedName>
        <fullName evidence="1">DUF7745 domain-containing protein</fullName>
    </recommendedName>
</protein>
<dbReference type="Pfam" id="PF24924">
    <property type="entry name" value="DUF7745"/>
    <property type="match status" value="1"/>
</dbReference>